<keyword evidence="5 8" id="KW-0804">Transcription</keyword>
<dbReference type="OrthoDB" id="9797227at2"/>
<dbReference type="Gene3D" id="1.10.287.180">
    <property type="entry name" value="Transcription elongation factor, GreA/GreB, N-terminal domain"/>
    <property type="match status" value="1"/>
</dbReference>
<sequence length="164" mass="17949">MTQSDERETIWLTEDAYAKKKAELEELRGPQREEIVSRISAAREEGDLKENGGYHAAREELAKLEGRVAQLQQMLEKAEVGQAADDGTISPGFKVSYRFDGDDDVDTFLLGAREMASDDIQVFSPQSPLGSALIGARVGDTVEYTAPNGKQLKVVVVEAAPYEA</sequence>
<evidence type="ECO:0000256" key="6">
    <source>
        <dbReference type="ARBA" id="ARBA00024916"/>
    </source>
</evidence>
<dbReference type="PANTHER" id="PTHR30437">
    <property type="entry name" value="TRANSCRIPTION ELONGATION FACTOR GREA"/>
    <property type="match status" value="1"/>
</dbReference>
<dbReference type="PROSITE" id="PS00829">
    <property type="entry name" value="GREAB_1"/>
    <property type="match status" value="1"/>
</dbReference>
<name>A0A3L8P6L9_9ACTN</name>
<comment type="similarity">
    <text evidence="1 8">Belongs to the GreA/GreB family.</text>
</comment>
<evidence type="ECO:0000256" key="5">
    <source>
        <dbReference type="ARBA" id="ARBA00023163"/>
    </source>
</evidence>
<evidence type="ECO:0000256" key="7">
    <source>
        <dbReference type="ARBA" id="ARBA00030776"/>
    </source>
</evidence>
<comment type="function">
    <text evidence="6 8">Necessary for efficient RNA polymerase transcription elongation past template-encoded arresting sites. The arresting sites in DNA have the property of trapping a certain fraction of elongating RNA polymerases that pass through, resulting in locked ternary complexes. Cleavage of the nascent transcript by cleavage factors such as GreA or GreB allows the resumption of elongation from the new 3'terminus. GreA releases sequences of 2 to 3 nucleotides.</text>
</comment>
<keyword evidence="3 8" id="KW-0805">Transcription regulation</keyword>
<evidence type="ECO:0000313" key="11">
    <source>
        <dbReference type="EMBL" id="RLV50744.1"/>
    </source>
</evidence>
<keyword evidence="8" id="KW-0175">Coiled coil</keyword>
<keyword evidence="4 8" id="KW-0238">DNA-binding</keyword>
<evidence type="ECO:0000313" key="12">
    <source>
        <dbReference type="Proteomes" id="UP000281708"/>
    </source>
</evidence>
<proteinExistence type="inferred from homology"/>
<feature type="domain" description="Transcription elongation factor GreA/GreB C-terminal" evidence="9">
    <location>
        <begin position="86"/>
        <end position="158"/>
    </location>
</feature>
<evidence type="ECO:0000256" key="1">
    <source>
        <dbReference type="ARBA" id="ARBA00008213"/>
    </source>
</evidence>
<keyword evidence="11" id="KW-0251">Elongation factor</keyword>
<dbReference type="InterPro" id="IPR036953">
    <property type="entry name" value="GreA/GreB_C_sf"/>
</dbReference>
<dbReference type="GO" id="GO:0070063">
    <property type="term" value="F:RNA polymerase binding"/>
    <property type="evidence" value="ECO:0007669"/>
    <property type="project" value="InterPro"/>
</dbReference>
<dbReference type="GO" id="GO:0032784">
    <property type="term" value="P:regulation of DNA-templated transcription elongation"/>
    <property type="evidence" value="ECO:0007669"/>
    <property type="project" value="UniProtKB-UniRule"/>
</dbReference>
<comment type="caution">
    <text evidence="11">The sequence shown here is derived from an EMBL/GenBank/DDBJ whole genome shotgun (WGS) entry which is preliminary data.</text>
</comment>
<dbReference type="InterPro" id="IPR001437">
    <property type="entry name" value="Tscrpt_elong_fac_GreA/B_C"/>
</dbReference>
<dbReference type="RefSeq" id="WP_121804425.1">
    <property type="nucleotide sequence ID" value="NZ_RDBE01000001.1"/>
</dbReference>
<reference evidence="11 12" key="1">
    <citation type="submission" date="2018-10" db="EMBL/GenBank/DDBJ databases">
        <title>Marmoricola sp. 4Q3S-7 whole genome shotgun sequence.</title>
        <authorList>
            <person name="Li F."/>
        </authorList>
    </citation>
    <scope>NUCLEOTIDE SEQUENCE [LARGE SCALE GENOMIC DNA]</scope>
    <source>
        <strain evidence="11 12">4Q3S-7</strain>
    </source>
</reference>
<dbReference type="InterPro" id="IPR022691">
    <property type="entry name" value="Tscrpt_elong_fac_GreA/B_N"/>
</dbReference>
<evidence type="ECO:0000256" key="2">
    <source>
        <dbReference type="ARBA" id="ARBA00013729"/>
    </source>
</evidence>
<keyword evidence="11" id="KW-0648">Protein biosynthesis</keyword>
<dbReference type="Pfam" id="PF03449">
    <property type="entry name" value="GreA_GreB_N"/>
    <property type="match status" value="1"/>
</dbReference>
<dbReference type="GO" id="GO:0006354">
    <property type="term" value="P:DNA-templated transcription elongation"/>
    <property type="evidence" value="ECO:0007669"/>
    <property type="project" value="TreeGrafter"/>
</dbReference>
<dbReference type="InterPro" id="IPR023459">
    <property type="entry name" value="Tscrpt_elong_fac_GreA/B_fam"/>
</dbReference>
<dbReference type="PROSITE" id="PS00830">
    <property type="entry name" value="GREAB_2"/>
    <property type="match status" value="1"/>
</dbReference>
<dbReference type="HAMAP" id="MF_00105">
    <property type="entry name" value="GreA_GreB"/>
    <property type="match status" value="1"/>
</dbReference>
<protein>
    <recommendedName>
        <fullName evidence="2 8">Transcription elongation factor GreA</fullName>
    </recommendedName>
    <alternativeName>
        <fullName evidence="7 8">Transcript cleavage factor GreA</fullName>
    </alternativeName>
</protein>
<gene>
    <name evidence="8 11" type="primary">greA</name>
    <name evidence="11" type="ORF">D9V37_01930</name>
</gene>
<evidence type="ECO:0000256" key="8">
    <source>
        <dbReference type="HAMAP-Rule" id="MF_00105"/>
    </source>
</evidence>
<dbReference type="NCBIfam" id="NF001262">
    <property type="entry name" value="PRK00226.1-3"/>
    <property type="match status" value="1"/>
</dbReference>
<feature type="coiled-coil region" evidence="8">
    <location>
        <begin position="54"/>
        <end position="81"/>
    </location>
</feature>
<evidence type="ECO:0000256" key="3">
    <source>
        <dbReference type="ARBA" id="ARBA00023015"/>
    </source>
</evidence>
<dbReference type="GO" id="GO:0003677">
    <property type="term" value="F:DNA binding"/>
    <property type="evidence" value="ECO:0007669"/>
    <property type="project" value="UniProtKB-UniRule"/>
</dbReference>
<dbReference type="SUPFAM" id="SSF46557">
    <property type="entry name" value="GreA transcript cleavage protein, N-terminal domain"/>
    <property type="match status" value="1"/>
</dbReference>
<dbReference type="GO" id="GO:0003746">
    <property type="term" value="F:translation elongation factor activity"/>
    <property type="evidence" value="ECO:0007669"/>
    <property type="project" value="UniProtKB-KW"/>
</dbReference>
<organism evidence="11 12">
    <name type="scientific">Nocardioides mangrovicus</name>
    <dbReference type="NCBI Taxonomy" id="2478913"/>
    <lineage>
        <taxon>Bacteria</taxon>
        <taxon>Bacillati</taxon>
        <taxon>Actinomycetota</taxon>
        <taxon>Actinomycetes</taxon>
        <taxon>Propionibacteriales</taxon>
        <taxon>Nocardioidaceae</taxon>
        <taxon>Nocardioides</taxon>
    </lineage>
</organism>
<keyword evidence="12" id="KW-1185">Reference proteome</keyword>
<evidence type="ECO:0000256" key="4">
    <source>
        <dbReference type="ARBA" id="ARBA00023125"/>
    </source>
</evidence>
<dbReference type="Proteomes" id="UP000281708">
    <property type="component" value="Unassembled WGS sequence"/>
</dbReference>
<dbReference type="InterPro" id="IPR028624">
    <property type="entry name" value="Tscrpt_elong_fac_GreA/B"/>
</dbReference>
<accession>A0A3L8P6L9</accession>
<evidence type="ECO:0000259" key="10">
    <source>
        <dbReference type="Pfam" id="PF03449"/>
    </source>
</evidence>
<dbReference type="AlphaFoldDB" id="A0A3L8P6L9"/>
<dbReference type="InterPro" id="IPR018151">
    <property type="entry name" value="TF_GreA/GreB_CS"/>
</dbReference>
<dbReference type="InterPro" id="IPR036805">
    <property type="entry name" value="Tscrpt_elong_fac_GreA/B_N_sf"/>
</dbReference>
<dbReference type="Gene3D" id="3.10.50.30">
    <property type="entry name" value="Transcription elongation factor, GreA/GreB, C-terminal domain"/>
    <property type="match status" value="1"/>
</dbReference>
<dbReference type="PIRSF" id="PIRSF006092">
    <property type="entry name" value="GreA_GreB"/>
    <property type="match status" value="1"/>
</dbReference>
<feature type="domain" description="Transcription elongation factor GreA/GreB N-terminal" evidence="10">
    <location>
        <begin position="10"/>
        <end position="80"/>
    </location>
</feature>
<dbReference type="Pfam" id="PF01272">
    <property type="entry name" value="GreA_GreB"/>
    <property type="match status" value="1"/>
</dbReference>
<dbReference type="FunFam" id="1.10.287.180:FF:000001">
    <property type="entry name" value="Transcription elongation factor GreA"/>
    <property type="match status" value="1"/>
</dbReference>
<evidence type="ECO:0000259" key="9">
    <source>
        <dbReference type="Pfam" id="PF01272"/>
    </source>
</evidence>
<dbReference type="PANTHER" id="PTHR30437:SF4">
    <property type="entry name" value="TRANSCRIPTION ELONGATION FACTOR GREA"/>
    <property type="match status" value="1"/>
</dbReference>
<dbReference type="SUPFAM" id="SSF54534">
    <property type="entry name" value="FKBP-like"/>
    <property type="match status" value="1"/>
</dbReference>
<dbReference type="EMBL" id="RDBE01000001">
    <property type="protein sequence ID" value="RLV50744.1"/>
    <property type="molecule type" value="Genomic_DNA"/>
</dbReference>